<dbReference type="FunFam" id="3.50.30.80:FF:000001">
    <property type="entry name" value="Dihydroxy-acid dehydratase"/>
    <property type="match status" value="1"/>
</dbReference>
<dbReference type="Pfam" id="PF24877">
    <property type="entry name" value="ILV_EDD_C"/>
    <property type="match status" value="1"/>
</dbReference>
<evidence type="ECO:0000256" key="15">
    <source>
        <dbReference type="HAMAP-Rule" id="MF_00012"/>
    </source>
</evidence>
<dbReference type="PANTHER" id="PTHR21000:SF5">
    <property type="entry name" value="DIHYDROXY-ACID DEHYDRATASE, MITOCHONDRIAL"/>
    <property type="match status" value="1"/>
</dbReference>
<accession>A0A847RSX5</accession>
<dbReference type="EC" id="4.2.1.9" evidence="14 15"/>
<dbReference type="GO" id="GO:0009099">
    <property type="term" value="P:L-valine biosynthetic process"/>
    <property type="evidence" value="ECO:0007669"/>
    <property type="project" value="UniProtKB-UniRule"/>
</dbReference>
<dbReference type="PROSITE" id="PS00887">
    <property type="entry name" value="ILVD_EDD_2"/>
    <property type="match status" value="1"/>
</dbReference>
<dbReference type="SUPFAM" id="SSF52016">
    <property type="entry name" value="LeuD/IlvD-like"/>
    <property type="match status" value="1"/>
</dbReference>
<evidence type="ECO:0000256" key="7">
    <source>
        <dbReference type="ARBA" id="ARBA00023004"/>
    </source>
</evidence>
<dbReference type="InterPro" id="IPR056740">
    <property type="entry name" value="ILV_EDD_C"/>
</dbReference>
<evidence type="ECO:0000313" key="19">
    <source>
        <dbReference type="Proteomes" id="UP000570474"/>
    </source>
</evidence>
<evidence type="ECO:0000256" key="12">
    <source>
        <dbReference type="ARBA" id="ARBA00029436"/>
    </source>
</evidence>
<name>A0A847RSX5_9BACT</name>
<keyword evidence="3 15" id="KW-0028">Amino-acid biosynthesis</keyword>
<gene>
    <name evidence="15 18" type="primary">ilvD</name>
    <name evidence="18" type="ORF">HGH92_17325</name>
</gene>
<dbReference type="InterPro" id="IPR004404">
    <property type="entry name" value="DihydroxyA_deHydtase"/>
</dbReference>
<evidence type="ECO:0000256" key="13">
    <source>
        <dbReference type="ARBA" id="ARBA00029437"/>
    </source>
</evidence>
<dbReference type="AlphaFoldDB" id="A0A847RSX5"/>
<comment type="function">
    <text evidence="15">Functions in the biosynthesis of branched-chain amino acids. Catalyzes the dehydration of (2R,3R)-2,3-dihydroxy-3-methylpentanoate (2,3-dihydroxy-3-methylvalerate) into 2-oxo-3-methylpentanoate (2-oxo-3-methylvalerate) and of (2R)-2,3-dihydroxy-3-methylbutanoate (2,3-dihydroxyisovalerate) into 2-oxo-3-methylbutanoate (2-oxoisovalerate), the penultimate precursor to L-isoleucine and L-valine, respectively.</text>
</comment>
<dbReference type="Gene3D" id="3.50.30.80">
    <property type="entry name" value="IlvD/EDD C-terminal domain-like"/>
    <property type="match status" value="1"/>
</dbReference>
<feature type="binding site" description="via carbamate group" evidence="15">
    <location>
        <position position="125"/>
    </location>
    <ligand>
        <name>Mg(2+)</name>
        <dbReference type="ChEBI" id="CHEBI:18420"/>
    </ligand>
</feature>
<evidence type="ECO:0000313" key="18">
    <source>
        <dbReference type="EMBL" id="NLR66072.1"/>
    </source>
</evidence>
<evidence type="ECO:0000256" key="14">
    <source>
        <dbReference type="ARBA" id="ARBA00029490"/>
    </source>
</evidence>
<dbReference type="GO" id="GO:0004160">
    <property type="term" value="F:dihydroxy-acid dehydratase activity"/>
    <property type="evidence" value="ECO:0007669"/>
    <property type="project" value="UniProtKB-UniRule"/>
</dbReference>
<keyword evidence="8 15" id="KW-0411">Iron-sulfur</keyword>
<feature type="domain" description="Dihydroxy-acid/6-phosphogluconate dehydratase N-terminal" evidence="16">
    <location>
        <begin position="35"/>
        <end position="352"/>
    </location>
</feature>
<keyword evidence="6 15" id="KW-0460">Magnesium</keyword>
<dbReference type="InterPro" id="IPR042096">
    <property type="entry name" value="Dihydro-acid_dehy_C"/>
</dbReference>
<comment type="subunit">
    <text evidence="15">Homodimer.</text>
</comment>
<dbReference type="GO" id="GO:0000287">
    <property type="term" value="F:magnesium ion binding"/>
    <property type="evidence" value="ECO:0007669"/>
    <property type="project" value="UniProtKB-UniRule"/>
</dbReference>
<evidence type="ECO:0000256" key="4">
    <source>
        <dbReference type="ARBA" id="ARBA00022714"/>
    </source>
</evidence>
<keyword evidence="10 15" id="KW-0100">Branched-chain amino acid biosynthesis</keyword>
<dbReference type="InterPro" id="IPR037237">
    <property type="entry name" value="IlvD/EDD_N"/>
</dbReference>
<feature type="binding site" evidence="15">
    <location>
        <position position="447"/>
    </location>
    <ligand>
        <name>Mg(2+)</name>
        <dbReference type="ChEBI" id="CHEBI:18420"/>
    </ligand>
</feature>
<reference evidence="18 19" key="1">
    <citation type="submission" date="2020-04" db="EMBL/GenBank/DDBJ databases">
        <authorList>
            <person name="Yin C."/>
        </authorList>
    </citation>
    <scope>NUCLEOTIDE SEQUENCE [LARGE SCALE GENOMIC DNA]</scope>
    <source>
        <strain evidence="18 19">Ae27</strain>
    </source>
</reference>
<dbReference type="PANTHER" id="PTHR21000">
    <property type="entry name" value="DIHYDROXY-ACID DEHYDRATASE DAD"/>
    <property type="match status" value="1"/>
</dbReference>
<comment type="pathway">
    <text evidence="12 15">Amino-acid biosynthesis; L-valine biosynthesis; L-valine from pyruvate: step 3/4.</text>
</comment>
<keyword evidence="9 15" id="KW-0456">Lyase</keyword>
<comment type="caution">
    <text evidence="15">Lacks conserved residue(s) required for the propagation of feature annotation.</text>
</comment>
<evidence type="ECO:0000256" key="11">
    <source>
        <dbReference type="ARBA" id="ARBA00029304"/>
    </source>
</evidence>
<keyword evidence="4 15" id="KW-0001">2Fe-2S</keyword>
<comment type="cofactor">
    <cofactor evidence="1 15">
        <name>Mg(2+)</name>
        <dbReference type="ChEBI" id="CHEBI:18420"/>
    </cofactor>
</comment>
<keyword evidence="7 15" id="KW-0408">Iron</keyword>
<dbReference type="PROSITE" id="PS00886">
    <property type="entry name" value="ILVD_EDD_1"/>
    <property type="match status" value="1"/>
</dbReference>
<dbReference type="GO" id="GO:0051537">
    <property type="term" value="F:2 iron, 2 sulfur cluster binding"/>
    <property type="evidence" value="ECO:0007669"/>
    <property type="project" value="UniProtKB-UniRule"/>
</dbReference>
<organism evidence="18 19">
    <name type="scientific">Chitinophaga varians</name>
    <dbReference type="NCBI Taxonomy" id="2202339"/>
    <lineage>
        <taxon>Bacteria</taxon>
        <taxon>Pseudomonadati</taxon>
        <taxon>Bacteroidota</taxon>
        <taxon>Chitinophagia</taxon>
        <taxon>Chitinophagales</taxon>
        <taxon>Chitinophagaceae</taxon>
        <taxon>Chitinophaga</taxon>
    </lineage>
</organism>
<protein>
    <recommendedName>
        <fullName evidence="14 15">Dihydroxy-acid dehydratase</fullName>
        <shortName evidence="15">DAD</shortName>
        <ecNumber evidence="14 15">4.2.1.9</ecNumber>
    </recommendedName>
</protein>
<comment type="similarity">
    <text evidence="2 15">Belongs to the IlvD/Edd family.</text>
</comment>
<comment type="cofactor">
    <cofactor evidence="15">
        <name>[2Fe-2S] cluster</name>
        <dbReference type="ChEBI" id="CHEBI:190135"/>
    </cofactor>
    <text evidence="15">Binds 1 [2Fe-2S] cluster per subunit. This cluster acts as a Lewis acid cofactor.</text>
</comment>
<evidence type="ECO:0000256" key="2">
    <source>
        <dbReference type="ARBA" id="ARBA00006486"/>
    </source>
</evidence>
<evidence type="ECO:0000259" key="17">
    <source>
        <dbReference type="Pfam" id="PF24877"/>
    </source>
</evidence>
<feature type="modified residue" description="N6-carboxylysine" evidence="15">
    <location>
        <position position="125"/>
    </location>
</feature>
<evidence type="ECO:0000256" key="5">
    <source>
        <dbReference type="ARBA" id="ARBA00022723"/>
    </source>
</evidence>
<comment type="pathway">
    <text evidence="13 15">Amino-acid biosynthesis; L-isoleucine biosynthesis; L-isoleucine from 2-oxobutanoate: step 3/4.</text>
</comment>
<dbReference type="SUPFAM" id="SSF143975">
    <property type="entry name" value="IlvD/EDD N-terminal domain-like"/>
    <property type="match status" value="1"/>
</dbReference>
<dbReference type="NCBIfam" id="TIGR00110">
    <property type="entry name" value="ilvD"/>
    <property type="match status" value="1"/>
</dbReference>
<comment type="catalytic activity">
    <reaction evidence="15">
        <text>(2R,3R)-2,3-dihydroxy-3-methylpentanoate = (S)-3-methyl-2-oxopentanoate + H2O</text>
        <dbReference type="Rhea" id="RHEA:27694"/>
        <dbReference type="ChEBI" id="CHEBI:15377"/>
        <dbReference type="ChEBI" id="CHEBI:35146"/>
        <dbReference type="ChEBI" id="CHEBI:49258"/>
        <dbReference type="EC" id="4.2.1.9"/>
    </reaction>
</comment>
<evidence type="ECO:0000259" key="16">
    <source>
        <dbReference type="Pfam" id="PF00920"/>
    </source>
</evidence>
<feature type="binding site" evidence="15">
    <location>
        <position position="82"/>
    </location>
    <ligand>
        <name>Mg(2+)</name>
        <dbReference type="ChEBI" id="CHEBI:18420"/>
    </ligand>
</feature>
<sequence>MELNKYSKTITQDPTQPAAQAQLYGIGLTEEDLKKAQVGIASMGYDGNTCNMHLNDLAQDVKKSVWANDLVGLTFHTIGVSDGMSNGTPGMRYSLVSRDLIADSIETVCGAQYYDALITVPGCDKNMPGSLMAMGRLNRPSIMVYGGTIAPGKYKGQDLNIISAFEALGQKMAGKLDEGDFKGIVQNSCPGAGACGGMYTANTMSSAIEALGMSLPYSSSSPALSKEKKEECANAGKYIRLLLEKDIKPRDIMTKEAFENALTVIMALGGSTNAVLHFIAIAKSVGVPLTLEDFQQSSDKTPLIADLKPSGKYLMEDLHNIGGVPLVMKYLLKQGLLHGHCMTVTGKTIAENLESVPDIDFGKQEIIVPTEKPLKASGHIQILYGNLAEKGSVAKITGKEGEQFTGPARVFDGEFELIAGIQSGRVQQGDVVVIRQVGPKGAPGMPEMLKPTSAIMGVGLGKSVALITDGRFSGGTHGFVVGHITPEAFEGGNIALVEDGDIIEIDAVNNTINMKVSDEELAARRARWTAPALKVSNGILFKYAKLVKNATEGCVTDES</sequence>
<proteinExistence type="inferred from homology"/>
<dbReference type="InterPro" id="IPR050165">
    <property type="entry name" value="DHAD_IlvD/Edd"/>
</dbReference>
<dbReference type="UniPathway" id="UPA00049">
    <property type="reaction ID" value="UER00061"/>
</dbReference>
<evidence type="ECO:0000256" key="3">
    <source>
        <dbReference type="ARBA" id="ARBA00022605"/>
    </source>
</evidence>
<evidence type="ECO:0000256" key="10">
    <source>
        <dbReference type="ARBA" id="ARBA00023304"/>
    </source>
</evidence>
<dbReference type="InterPro" id="IPR020558">
    <property type="entry name" value="DiOHA_6PGluconate_deHydtase_CS"/>
</dbReference>
<evidence type="ECO:0000256" key="9">
    <source>
        <dbReference type="ARBA" id="ARBA00023239"/>
    </source>
</evidence>
<evidence type="ECO:0000256" key="1">
    <source>
        <dbReference type="ARBA" id="ARBA00001946"/>
    </source>
</evidence>
<dbReference type="GO" id="GO:0009097">
    <property type="term" value="P:isoleucine biosynthetic process"/>
    <property type="evidence" value="ECO:0007669"/>
    <property type="project" value="UniProtKB-UniRule"/>
</dbReference>
<dbReference type="InterPro" id="IPR000581">
    <property type="entry name" value="ILV_EDD_N"/>
</dbReference>
<dbReference type="UniPathway" id="UPA00047">
    <property type="reaction ID" value="UER00057"/>
</dbReference>
<comment type="caution">
    <text evidence="18">The sequence shown here is derived from an EMBL/GenBank/DDBJ whole genome shotgun (WGS) entry which is preliminary data.</text>
</comment>
<feature type="active site" description="Proton acceptor" evidence="15">
    <location>
        <position position="473"/>
    </location>
</feature>
<keyword evidence="19" id="KW-1185">Reference proteome</keyword>
<evidence type="ECO:0000256" key="8">
    <source>
        <dbReference type="ARBA" id="ARBA00023014"/>
    </source>
</evidence>
<dbReference type="Pfam" id="PF00920">
    <property type="entry name" value="ILVD_EDD_N"/>
    <property type="match status" value="1"/>
</dbReference>
<feature type="binding site" evidence="15">
    <location>
        <position position="50"/>
    </location>
    <ligand>
        <name>[2Fe-2S] cluster</name>
        <dbReference type="ChEBI" id="CHEBI:190135"/>
    </ligand>
</feature>
<dbReference type="HAMAP" id="MF_00012">
    <property type="entry name" value="IlvD"/>
    <property type="match status" value="1"/>
</dbReference>
<dbReference type="EMBL" id="JABAIA010000002">
    <property type="protein sequence ID" value="NLR66072.1"/>
    <property type="molecule type" value="Genomic_DNA"/>
</dbReference>
<comment type="catalytic activity">
    <reaction evidence="11">
        <text>(2R)-2,3-dihydroxy-3-methylbutanoate = 3-methyl-2-oxobutanoate + H2O</text>
        <dbReference type="Rhea" id="RHEA:24809"/>
        <dbReference type="ChEBI" id="CHEBI:11851"/>
        <dbReference type="ChEBI" id="CHEBI:15377"/>
        <dbReference type="ChEBI" id="CHEBI:49072"/>
        <dbReference type="EC" id="4.2.1.9"/>
    </reaction>
    <physiologicalReaction direction="left-to-right" evidence="11">
        <dbReference type="Rhea" id="RHEA:24810"/>
    </physiologicalReaction>
</comment>
<feature type="domain" description="Dihydroxy-acid/6-phosphogluconate dehydratase C-terminal" evidence="17">
    <location>
        <begin position="365"/>
        <end position="554"/>
    </location>
</feature>
<evidence type="ECO:0000256" key="6">
    <source>
        <dbReference type="ARBA" id="ARBA00022842"/>
    </source>
</evidence>
<dbReference type="Proteomes" id="UP000570474">
    <property type="component" value="Unassembled WGS sequence"/>
</dbReference>
<dbReference type="RefSeq" id="WP_168872026.1">
    <property type="nucleotide sequence ID" value="NZ_JABAIA010000002.1"/>
</dbReference>
<dbReference type="NCBIfam" id="NF002068">
    <property type="entry name" value="PRK00911.1"/>
    <property type="match status" value="1"/>
</dbReference>
<feature type="binding site" evidence="15">
    <location>
        <position position="124"/>
    </location>
    <ligand>
        <name>Mg(2+)</name>
        <dbReference type="ChEBI" id="CHEBI:18420"/>
    </ligand>
</feature>
<keyword evidence="5 15" id="KW-0479">Metal-binding</keyword>